<dbReference type="Gene3D" id="2.60.40.420">
    <property type="entry name" value="Cupredoxins - blue copper proteins"/>
    <property type="match status" value="1"/>
</dbReference>
<dbReference type="PANTHER" id="PTHR38439:SF3">
    <property type="entry name" value="COPPER-RESISTANT CUPROPROTEIN COPI"/>
    <property type="match status" value="1"/>
</dbReference>
<gene>
    <name evidence="8" type="ORF">M8A51_12595</name>
</gene>
<organism evidence="8 9">
    <name type="scientific">Caldimonas mangrovi</name>
    <dbReference type="NCBI Taxonomy" id="2944811"/>
    <lineage>
        <taxon>Bacteria</taxon>
        <taxon>Pseudomonadati</taxon>
        <taxon>Pseudomonadota</taxon>
        <taxon>Betaproteobacteria</taxon>
        <taxon>Burkholderiales</taxon>
        <taxon>Sphaerotilaceae</taxon>
        <taxon>Caldimonas</taxon>
    </lineage>
</organism>
<protein>
    <submittedName>
        <fullName evidence="8">Cupredoxin family protein</fullName>
    </submittedName>
</protein>
<name>A0ABT0YPP5_9BURK</name>
<comment type="subcellular location">
    <subcellularLocation>
        <location evidence="1">Periplasm</location>
    </subcellularLocation>
</comment>
<feature type="domain" description="Blue (type 1) copper" evidence="7">
    <location>
        <begin position="59"/>
        <end position="159"/>
    </location>
</feature>
<dbReference type="EMBL" id="JAMKFE010000006">
    <property type="protein sequence ID" value="MCM5680369.1"/>
    <property type="molecule type" value="Genomic_DNA"/>
</dbReference>
<dbReference type="PANTHER" id="PTHR38439">
    <property type="entry name" value="AURACYANIN-B"/>
    <property type="match status" value="1"/>
</dbReference>
<evidence type="ECO:0000256" key="3">
    <source>
        <dbReference type="ARBA" id="ARBA00022764"/>
    </source>
</evidence>
<feature type="signal peptide" evidence="6">
    <location>
        <begin position="1"/>
        <end position="19"/>
    </location>
</feature>
<dbReference type="InterPro" id="IPR033138">
    <property type="entry name" value="Cu_oxidase_CS"/>
</dbReference>
<reference evidence="8" key="1">
    <citation type="submission" date="2022-05" db="EMBL/GenBank/DDBJ databases">
        <title>Schlegelella sp. nov., isolated from mangrove soil.</title>
        <authorList>
            <person name="Liu Y."/>
            <person name="Ge X."/>
            <person name="Liu W."/>
        </authorList>
    </citation>
    <scope>NUCLEOTIDE SEQUENCE</scope>
    <source>
        <strain evidence="8">S2-27</strain>
    </source>
</reference>
<evidence type="ECO:0000256" key="1">
    <source>
        <dbReference type="ARBA" id="ARBA00004418"/>
    </source>
</evidence>
<comment type="caution">
    <text evidence="8">The sequence shown here is derived from an EMBL/GenBank/DDBJ whole genome shotgun (WGS) entry which is preliminary data.</text>
</comment>
<feature type="region of interest" description="Disordered" evidence="5">
    <location>
        <begin position="18"/>
        <end position="37"/>
    </location>
</feature>
<keyword evidence="2" id="KW-0479">Metal-binding</keyword>
<dbReference type="SUPFAM" id="SSF49503">
    <property type="entry name" value="Cupredoxins"/>
    <property type="match status" value="1"/>
</dbReference>
<sequence>MKRVAAVAALVSATGLAVAHGDDSHRDRPPVPAVKEQQPWGIAGDAKTVTRTIEVRMLDTMRFSPERIDIREGETVRFIHRNDGKVLHEFVLGTKQALDKHAELMMKFPDMEHDEPHMIHVRPGKAGDMVWTFNRAGEFDFACLIPGHYQAGMVGKVKVLPK</sequence>
<proteinExistence type="predicted"/>
<keyword evidence="6" id="KW-0732">Signal</keyword>
<evidence type="ECO:0000256" key="2">
    <source>
        <dbReference type="ARBA" id="ARBA00022723"/>
    </source>
</evidence>
<feature type="chain" id="PRO_5046034566" evidence="6">
    <location>
        <begin position="20"/>
        <end position="162"/>
    </location>
</feature>
<dbReference type="CDD" id="cd04211">
    <property type="entry name" value="Cupredoxin_like_2"/>
    <property type="match status" value="1"/>
</dbReference>
<keyword evidence="3" id="KW-0574">Periplasm</keyword>
<keyword evidence="9" id="KW-1185">Reference proteome</keyword>
<dbReference type="InterPro" id="IPR050845">
    <property type="entry name" value="Cu-binding_ET"/>
</dbReference>
<evidence type="ECO:0000256" key="6">
    <source>
        <dbReference type="SAM" id="SignalP"/>
    </source>
</evidence>
<evidence type="ECO:0000259" key="7">
    <source>
        <dbReference type="Pfam" id="PF00127"/>
    </source>
</evidence>
<evidence type="ECO:0000313" key="8">
    <source>
        <dbReference type="EMBL" id="MCM5680369.1"/>
    </source>
</evidence>
<evidence type="ECO:0000256" key="5">
    <source>
        <dbReference type="SAM" id="MobiDB-lite"/>
    </source>
</evidence>
<dbReference type="InterPro" id="IPR008972">
    <property type="entry name" value="Cupredoxin"/>
</dbReference>
<keyword evidence="4" id="KW-0186">Copper</keyword>
<evidence type="ECO:0000256" key="4">
    <source>
        <dbReference type="ARBA" id="ARBA00023008"/>
    </source>
</evidence>
<dbReference type="PROSITE" id="PS00079">
    <property type="entry name" value="MULTICOPPER_OXIDASE1"/>
    <property type="match status" value="1"/>
</dbReference>
<feature type="compositionally biased region" description="Basic and acidic residues" evidence="5">
    <location>
        <begin position="20"/>
        <end position="29"/>
    </location>
</feature>
<dbReference type="InterPro" id="IPR000923">
    <property type="entry name" value="BlueCu_1"/>
</dbReference>
<dbReference type="Pfam" id="PF00127">
    <property type="entry name" value="Copper-bind"/>
    <property type="match status" value="1"/>
</dbReference>
<accession>A0ABT0YPP5</accession>
<dbReference type="Proteomes" id="UP001165541">
    <property type="component" value="Unassembled WGS sequence"/>
</dbReference>
<evidence type="ECO:0000313" key="9">
    <source>
        <dbReference type="Proteomes" id="UP001165541"/>
    </source>
</evidence>